<keyword evidence="13" id="KW-1185">Reference proteome</keyword>
<proteinExistence type="inferred from homology"/>
<dbReference type="OrthoDB" id="44467at2759"/>
<evidence type="ECO:0000256" key="8">
    <source>
        <dbReference type="ARBA" id="ARBA00023128"/>
    </source>
</evidence>
<dbReference type="PRINTS" id="PR00926">
    <property type="entry name" value="MITOCARRIER"/>
</dbReference>
<evidence type="ECO:0000256" key="7">
    <source>
        <dbReference type="ARBA" id="ARBA00022989"/>
    </source>
</evidence>
<evidence type="ECO:0000256" key="10">
    <source>
        <dbReference type="PROSITE-ProRule" id="PRU00282"/>
    </source>
</evidence>
<dbReference type="EMBL" id="MU251290">
    <property type="protein sequence ID" value="KAG9249812.1"/>
    <property type="molecule type" value="Genomic_DNA"/>
</dbReference>
<keyword evidence="8" id="KW-0496">Mitochondrion</keyword>
<keyword evidence="4 10" id="KW-0812">Transmembrane</keyword>
<evidence type="ECO:0000256" key="9">
    <source>
        <dbReference type="ARBA" id="ARBA00023136"/>
    </source>
</evidence>
<dbReference type="GO" id="GO:0005743">
    <property type="term" value="C:mitochondrial inner membrane"/>
    <property type="evidence" value="ECO:0007669"/>
    <property type="project" value="UniProtKB-SubCell"/>
</dbReference>
<evidence type="ECO:0000256" key="4">
    <source>
        <dbReference type="ARBA" id="ARBA00022692"/>
    </source>
</evidence>
<keyword evidence="9 10" id="KW-0472">Membrane</keyword>
<dbReference type="InterPro" id="IPR049563">
    <property type="entry name" value="TXTP-like"/>
</dbReference>
<organism evidence="12 13">
    <name type="scientific">Emericellopsis atlantica</name>
    <dbReference type="NCBI Taxonomy" id="2614577"/>
    <lineage>
        <taxon>Eukaryota</taxon>
        <taxon>Fungi</taxon>
        <taxon>Dikarya</taxon>
        <taxon>Ascomycota</taxon>
        <taxon>Pezizomycotina</taxon>
        <taxon>Sordariomycetes</taxon>
        <taxon>Hypocreomycetidae</taxon>
        <taxon>Hypocreales</taxon>
        <taxon>Bionectriaceae</taxon>
        <taxon>Emericellopsis</taxon>
    </lineage>
</organism>
<keyword evidence="5" id="KW-0677">Repeat</keyword>
<evidence type="ECO:0000256" key="11">
    <source>
        <dbReference type="RuleBase" id="RU000488"/>
    </source>
</evidence>
<keyword evidence="3 11" id="KW-0813">Transport</keyword>
<feature type="repeat" description="Solcar" evidence="10">
    <location>
        <begin position="6"/>
        <end position="92"/>
    </location>
</feature>
<comment type="subcellular location">
    <subcellularLocation>
        <location evidence="1">Mitochondrion inner membrane</location>
        <topology evidence="1">Multi-pass membrane protein</topology>
    </subcellularLocation>
</comment>
<keyword evidence="7" id="KW-1133">Transmembrane helix</keyword>
<dbReference type="AlphaFoldDB" id="A0A9P7ZDR1"/>
<dbReference type="Proteomes" id="UP000887229">
    <property type="component" value="Unassembled WGS sequence"/>
</dbReference>
<dbReference type="GO" id="GO:0006843">
    <property type="term" value="P:mitochondrial citrate transmembrane transport"/>
    <property type="evidence" value="ECO:0007669"/>
    <property type="project" value="TreeGrafter"/>
</dbReference>
<dbReference type="PANTHER" id="PTHR45788:SF4">
    <property type="entry name" value="TRICARBOXYLATE TRANSPORT PROTEIN, MITOCHONDRIAL"/>
    <property type="match status" value="1"/>
</dbReference>
<dbReference type="RefSeq" id="XP_046113736.1">
    <property type="nucleotide sequence ID" value="XM_046261761.1"/>
</dbReference>
<evidence type="ECO:0000313" key="13">
    <source>
        <dbReference type="Proteomes" id="UP000887229"/>
    </source>
</evidence>
<dbReference type="PANTHER" id="PTHR45788">
    <property type="entry name" value="SUCCINATE/FUMARATE MITOCHONDRIAL TRANSPORTER-RELATED"/>
    <property type="match status" value="1"/>
</dbReference>
<dbReference type="PROSITE" id="PS50920">
    <property type="entry name" value="SOLCAR"/>
    <property type="match status" value="3"/>
</dbReference>
<evidence type="ECO:0000256" key="3">
    <source>
        <dbReference type="ARBA" id="ARBA00022448"/>
    </source>
</evidence>
<protein>
    <submittedName>
        <fullName evidence="12">Mitochondrial carrier domain-containing protein</fullName>
    </submittedName>
</protein>
<dbReference type="Gene3D" id="1.50.40.10">
    <property type="entry name" value="Mitochondrial carrier domain"/>
    <property type="match status" value="1"/>
</dbReference>
<gene>
    <name evidence="12" type="ORF">F5Z01DRAFT_631032</name>
</gene>
<evidence type="ECO:0000256" key="2">
    <source>
        <dbReference type="ARBA" id="ARBA00006375"/>
    </source>
</evidence>
<dbReference type="GO" id="GO:0071913">
    <property type="term" value="F:citrate secondary active transmembrane transporter activity"/>
    <property type="evidence" value="ECO:0007669"/>
    <property type="project" value="TreeGrafter"/>
</dbReference>
<dbReference type="Pfam" id="PF00153">
    <property type="entry name" value="Mito_carr"/>
    <property type="match status" value="3"/>
</dbReference>
<keyword evidence="6" id="KW-0999">Mitochondrion inner membrane</keyword>
<reference evidence="12" key="1">
    <citation type="journal article" date="2021" name="IMA Fungus">
        <title>Genomic characterization of three marine fungi, including Emericellopsis atlantica sp. nov. with signatures of a generalist lifestyle and marine biomass degradation.</title>
        <authorList>
            <person name="Hagestad O.C."/>
            <person name="Hou L."/>
            <person name="Andersen J.H."/>
            <person name="Hansen E.H."/>
            <person name="Altermark B."/>
            <person name="Li C."/>
            <person name="Kuhnert E."/>
            <person name="Cox R.J."/>
            <person name="Crous P.W."/>
            <person name="Spatafora J.W."/>
            <person name="Lail K."/>
            <person name="Amirebrahimi M."/>
            <person name="Lipzen A."/>
            <person name="Pangilinan J."/>
            <person name="Andreopoulos W."/>
            <person name="Hayes R.D."/>
            <person name="Ng V."/>
            <person name="Grigoriev I.V."/>
            <person name="Jackson S.A."/>
            <person name="Sutton T.D.S."/>
            <person name="Dobson A.D.W."/>
            <person name="Rama T."/>
        </authorList>
    </citation>
    <scope>NUCLEOTIDE SEQUENCE</scope>
    <source>
        <strain evidence="12">TS7</strain>
    </source>
</reference>
<evidence type="ECO:0000313" key="12">
    <source>
        <dbReference type="EMBL" id="KAG9249812.1"/>
    </source>
</evidence>
<evidence type="ECO:0000256" key="6">
    <source>
        <dbReference type="ARBA" id="ARBA00022792"/>
    </source>
</evidence>
<sequence length="292" mass="31131">MAASPPTPLQSILAGGAAGGVESLVTYPTEYIKTRMQLISGGAPSVSPPRLLLQTIRDHGIRTLYTGAGAFCVSNALKSGVRFLTFDIVRGKLPKNPETGKPTTLNTMVSGVMAGVTESLTVVTPGESIKTRIVEERSKGTTSTFAVIRSMAASQGIRGFYRGVLPVTMKQSSNAIVRFTSYHTLFSLLQGALGSFAAPFAGACAGVVTVYATMPFDTIKTKMQGTSGRSGQRTLHYVAQTIKEAGIRGLWKGTTPRLLRLSVSGALSFTIYEYVLDISRKAEVREPNFVIL</sequence>
<dbReference type="InterPro" id="IPR018108">
    <property type="entry name" value="MCP_transmembrane"/>
</dbReference>
<dbReference type="InterPro" id="IPR002067">
    <property type="entry name" value="MCP"/>
</dbReference>
<accession>A0A9P7ZDR1</accession>
<comment type="similarity">
    <text evidence="2 11">Belongs to the mitochondrial carrier (TC 2.A.29) family.</text>
</comment>
<comment type="caution">
    <text evidence="12">The sequence shown here is derived from an EMBL/GenBank/DDBJ whole genome shotgun (WGS) entry which is preliminary data.</text>
</comment>
<dbReference type="InterPro" id="IPR023395">
    <property type="entry name" value="MCP_dom_sf"/>
</dbReference>
<feature type="repeat" description="Solcar" evidence="10">
    <location>
        <begin position="102"/>
        <end position="188"/>
    </location>
</feature>
<dbReference type="SUPFAM" id="SSF103506">
    <property type="entry name" value="Mitochondrial carrier"/>
    <property type="match status" value="1"/>
</dbReference>
<name>A0A9P7ZDR1_9HYPO</name>
<evidence type="ECO:0000256" key="5">
    <source>
        <dbReference type="ARBA" id="ARBA00022737"/>
    </source>
</evidence>
<evidence type="ECO:0000256" key="1">
    <source>
        <dbReference type="ARBA" id="ARBA00004448"/>
    </source>
</evidence>
<feature type="repeat" description="Solcar" evidence="10">
    <location>
        <begin position="193"/>
        <end position="278"/>
    </location>
</feature>
<dbReference type="GeneID" id="70292664"/>